<dbReference type="AlphaFoldDB" id="A0A183U4U6"/>
<dbReference type="WBParaSite" id="TCNE_0000351601-mRNA-1">
    <property type="protein sequence ID" value="TCNE_0000351601-mRNA-1"/>
    <property type="gene ID" value="TCNE_0000351601"/>
</dbReference>
<keyword evidence="1" id="KW-1185">Reference proteome</keyword>
<protein>
    <submittedName>
        <fullName evidence="2">Variable lymphocyte receptor A cassette</fullName>
    </submittedName>
</protein>
<evidence type="ECO:0000313" key="1">
    <source>
        <dbReference type="Proteomes" id="UP000050794"/>
    </source>
</evidence>
<evidence type="ECO:0000313" key="2">
    <source>
        <dbReference type="WBParaSite" id="TCNE_0000351601-mRNA-1"/>
    </source>
</evidence>
<dbReference type="Proteomes" id="UP000050794">
    <property type="component" value="Unassembled WGS sequence"/>
</dbReference>
<accession>A0A183U4U6</accession>
<proteinExistence type="predicted"/>
<organism evidence="1 2">
    <name type="scientific">Toxocara canis</name>
    <name type="common">Canine roundworm</name>
    <dbReference type="NCBI Taxonomy" id="6265"/>
    <lineage>
        <taxon>Eukaryota</taxon>
        <taxon>Metazoa</taxon>
        <taxon>Ecdysozoa</taxon>
        <taxon>Nematoda</taxon>
        <taxon>Chromadorea</taxon>
        <taxon>Rhabditida</taxon>
        <taxon>Spirurina</taxon>
        <taxon>Ascaridomorpha</taxon>
        <taxon>Ascaridoidea</taxon>
        <taxon>Toxocaridae</taxon>
        <taxon>Toxocara</taxon>
    </lineage>
</organism>
<reference evidence="2" key="1">
    <citation type="submission" date="2016-06" db="UniProtKB">
        <authorList>
            <consortium name="WormBaseParasite"/>
        </authorList>
    </citation>
    <scope>IDENTIFICATION</scope>
</reference>
<name>A0A183U4U6_TOXCA</name>
<sequence length="43" mass="5134">LCLRYNDWLSSQCGTVRIRSRPQRSVPRKGSFRYSTYRYFTGA</sequence>